<feature type="region of interest" description="Disordered" evidence="1">
    <location>
        <begin position="20"/>
        <end position="43"/>
    </location>
</feature>
<feature type="chain" id="PRO_5032983587" evidence="3">
    <location>
        <begin position="18"/>
        <end position="361"/>
    </location>
</feature>
<proteinExistence type="predicted"/>
<evidence type="ECO:0000256" key="2">
    <source>
        <dbReference type="SAM" id="Phobius"/>
    </source>
</evidence>
<keyword evidence="3" id="KW-0732">Signal</keyword>
<keyword evidence="2" id="KW-1133">Transmembrane helix</keyword>
<dbReference type="OrthoDB" id="1789734at2759"/>
<dbReference type="EMBL" id="WJXA01000265">
    <property type="protein sequence ID" value="KAF7113733.1"/>
    <property type="molecule type" value="Genomic_DNA"/>
</dbReference>
<feature type="region of interest" description="Disordered" evidence="1">
    <location>
        <begin position="231"/>
        <end position="252"/>
    </location>
</feature>
<accession>A0A834FW59</accession>
<feature type="compositionally biased region" description="Polar residues" evidence="1">
    <location>
        <begin position="154"/>
        <end position="163"/>
    </location>
</feature>
<evidence type="ECO:0000256" key="1">
    <source>
        <dbReference type="SAM" id="MobiDB-lite"/>
    </source>
</evidence>
<organism evidence="4 5">
    <name type="scientific">Rhododendron simsii</name>
    <name type="common">Sims's rhododendron</name>
    <dbReference type="NCBI Taxonomy" id="118357"/>
    <lineage>
        <taxon>Eukaryota</taxon>
        <taxon>Viridiplantae</taxon>
        <taxon>Streptophyta</taxon>
        <taxon>Embryophyta</taxon>
        <taxon>Tracheophyta</taxon>
        <taxon>Spermatophyta</taxon>
        <taxon>Magnoliopsida</taxon>
        <taxon>eudicotyledons</taxon>
        <taxon>Gunneridae</taxon>
        <taxon>Pentapetalae</taxon>
        <taxon>asterids</taxon>
        <taxon>Ericales</taxon>
        <taxon>Ericaceae</taxon>
        <taxon>Ericoideae</taxon>
        <taxon>Rhodoreae</taxon>
        <taxon>Rhododendron</taxon>
    </lineage>
</organism>
<name>A0A834FW59_RHOSS</name>
<feature type="signal peptide" evidence="3">
    <location>
        <begin position="1"/>
        <end position="17"/>
    </location>
</feature>
<protein>
    <submittedName>
        <fullName evidence="4">Uncharacterized protein</fullName>
    </submittedName>
</protein>
<keyword evidence="5" id="KW-1185">Reference proteome</keyword>
<feature type="transmembrane region" description="Helical" evidence="2">
    <location>
        <begin position="257"/>
        <end position="280"/>
    </location>
</feature>
<feature type="compositionally biased region" description="Low complexity" evidence="1">
    <location>
        <begin position="231"/>
        <end position="244"/>
    </location>
</feature>
<sequence>MKLRIIVAIISSSVVVGVEHQDGGEREGDGKDDREYEDVKGRRREGVEGDCRNRGGGFCPSSAVFFFFVFAWKCQENCCDGEGDQQYGFQMLSRQEYHPFLYFTERTDGTHEVLIPDPQASISESVICSSAKSVEACYSHGTFYGSHELLIPDRQSSIPSDVPTTPPSATGDRAPLDVINSDGEDDDPCGDGGDHPATAAGICRNDCVAELLCPALTTLVTLLNFQPRGDSSLSDTWSPSRSTSSPPPPTSSLSPSASFPIIMVQLAVLFGFTVNLIGWLMFRRGRVEIVLGFAVSLIGWMILRGGRVTAANFCRCVGLFLVAVAFFSMTYRFVPDHLAWAAPAAAAVLALVFAYSLGERL</sequence>
<evidence type="ECO:0000313" key="5">
    <source>
        <dbReference type="Proteomes" id="UP000626092"/>
    </source>
</evidence>
<gene>
    <name evidence="4" type="ORF">RHSIM_RhsimUnG0108700</name>
</gene>
<keyword evidence="2" id="KW-0472">Membrane</keyword>
<keyword evidence="2" id="KW-0812">Transmembrane</keyword>
<feature type="transmembrane region" description="Helical" evidence="2">
    <location>
        <begin position="338"/>
        <end position="358"/>
    </location>
</feature>
<comment type="caution">
    <text evidence="4">The sequence shown here is derived from an EMBL/GenBank/DDBJ whole genome shotgun (WGS) entry which is preliminary data.</text>
</comment>
<dbReference type="Proteomes" id="UP000626092">
    <property type="component" value="Unassembled WGS sequence"/>
</dbReference>
<evidence type="ECO:0000256" key="3">
    <source>
        <dbReference type="SAM" id="SignalP"/>
    </source>
</evidence>
<dbReference type="AlphaFoldDB" id="A0A834FW59"/>
<evidence type="ECO:0000313" key="4">
    <source>
        <dbReference type="EMBL" id="KAF7113733.1"/>
    </source>
</evidence>
<feature type="transmembrane region" description="Helical" evidence="2">
    <location>
        <begin position="309"/>
        <end position="331"/>
    </location>
</feature>
<reference evidence="4" key="1">
    <citation type="submission" date="2019-11" db="EMBL/GenBank/DDBJ databases">
        <authorList>
            <person name="Liu Y."/>
            <person name="Hou J."/>
            <person name="Li T.-Q."/>
            <person name="Guan C.-H."/>
            <person name="Wu X."/>
            <person name="Wu H.-Z."/>
            <person name="Ling F."/>
            <person name="Zhang R."/>
            <person name="Shi X.-G."/>
            <person name="Ren J.-P."/>
            <person name="Chen E.-F."/>
            <person name="Sun J.-M."/>
        </authorList>
    </citation>
    <scope>NUCLEOTIDE SEQUENCE</scope>
    <source>
        <strain evidence="4">Adult_tree_wgs_1</strain>
        <tissue evidence="4">Leaves</tissue>
    </source>
</reference>
<feature type="region of interest" description="Disordered" evidence="1">
    <location>
        <begin position="154"/>
        <end position="193"/>
    </location>
</feature>